<dbReference type="GO" id="GO:0005096">
    <property type="term" value="F:GTPase activator activity"/>
    <property type="evidence" value="ECO:0007669"/>
    <property type="project" value="UniProtKB-KW"/>
</dbReference>
<dbReference type="Pfam" id="PF00616">
    <property type="entry name" value="RasGAP"/>
    <property type="match status" value="1"/>
</dbReference>
<dbReference type="PROSITE" id="PS50018">
    <property type="entry name" value="RAS_GTPASE_ACTIV_2"/>
    <property type="match status" value="1"/>
</dbReference>
<feature type="region of interest" description="Disordered" evidence="3">
    <location>
        <begin position="29"/>
        <end position="59"/>
    </location>
</feature>
<feature type="region of interest" description="Disordered" evidence="3">
    <location>
        <begin position="210"/>
        <end position="268"/>
    </location>
</feature>
<dbReference type="InterPro" id="IPR000008">
    <property type="entry name" value="C2_dom"/>
</dbReference>
<evidence type="ECO:0008006" key="8">
    <source>
        <dbReference type="Google" id="ProtNLM"/>
    </source>
</evidence>
<gene>
    <name evidence="6" type="ORF">P879_00413</name>
</gene>
<feature type="region of interest" description="Disordered" evidence="3">
    <location>
        <begin position="986"/>
        <end position="1078"/>
    </location>
</feature>
<reference evidence="6 7" key="1">
    <citation type="submission" date="2019-07" db="EMBL/GenBank/DDBJ databases">
        <title>Annotation for the trematode Paragonimus westermani.</title>
        <authorList>
            <person name="Choi Y.-J."/>
        </authorList>
    </citation>
    <scope>NUCLEOTIDE SEQUENCE [LARGE SCALE GENOMIC DNA]</scope>
    <source>
        <strain evidence="6">180907_Pwestermani</strain>
    </source>
</reference>
<dbReference type="SUPFAM" id="SSF48350">
    <property type="entry name" value="GTPase activation domain, GAP"/>
    <property type="match status" value="1"/>
</dbReference>
<feature type="compositionally biased region" description="Polar residues" evidence="3">
    <location>
        <begin position="1042"/>
        <end position="1070"/>
    </location>
</feature>
<feature type="domain" description="C2" evidence="4">
    <location>
        <begin position="63"/>
        <end position="189"/>
    </location>
</feature>
<dbReference type="Gene3D" id="1.10.506.10">
    <property type="entry name" value="GTPase Activation - p120gap, domain 1"/>
    <property type="match status" value="1"/>
</dbReference>
<proteinExistence type="predicted"/>
<dbReference type="Proteomes" id="UP000699462">
    <property type="component" value="Unassembled WGS sequence"/>
</dbReference>
<feature type="compositionally biased region" description="Polar residues" evidence="3">
    <location>
        <begin position="988"/>
        <end position="999"/>
    </location>
</feature>
<evidence type="ECO:0000256" key="2">
    <source>
        <dbReference type="SAM" id="Coils"/>
    </source>
</evidence>
<name>A0A8T0DT50_9TREM</name>
<sequence length="1118" mass="125841">MRLPVLRSVCQFTSEPGARTRMNMLRSRKNSLQHSKPKDAHNSKEEESANSLESSSTTSDIGWVGPITLRKRAKPELENDRYRDVSLRLSVQEVKNLATKRKYFCEVCLDRTLYARTTSKQSDGTVFWGEKFELNNLPELSILTINLYRQGPGSNKDKRQRNKAYNQFVAFVTLPLTDLPSTSEYQQWLPMQAPQNTPYLTNLENWQSTGLTRGGDTSISPKASNNSPNGTHFRKRSTPVGCFRHSTSTSTFASPSESVNEAVSETRGKKKRSWTAGIATTTDTSSNHRFGVISPNSISASANVSPNYQSSRTSLTLSETSLPQIRLNVQYESIDILPLDYYGELREFLKTRSLTLIRFLEPHLSAKQKEKLASCFVNVHEKLPDFSIPDFLCGMLQEDIKQTHFFRKHINSTYLHQLLKGFIDQLLNSADDFEIDPSRLKSAESGSNPLENSINSQIEVNRQALLKSVTLLWGRIVASQNCVPYELREAFCSLNSLLEKTYGPRMAMQVISSCLFLRFICPAIHGPVLFGLTNSVPENSRVSRNLTLLAKVLQNLANMSKFEEKEVHMKVLNMFVEREIPVMQAFLQNVASLDEAFEEDAEYEDCHNFIDLGYEYAKLSSLLLGYLRELQLPPELSQLTGILNFIHEHTTDEVLSSWAPDVVACRRYASCDSTGQTRQPQCRPRLYSTDHVYGGSQRSGSETGKRSTESCAPSLGRKISDDTFETNNHDRISVAGASQFIEHSMQHGQDDRNECNYQPSDRYDLVKSQCTLKPLEKPHVEETELSAVTNMEELVVHYREQMRQLNDCIDRVENISLESGTSTERGRNQAFLNGSVQPEDGGSLSGCSSHNGNWRTNPATGLVNYLHPEVGYKQDISDYEFNDEDQPSSAQNHQCQSEPLEIQLSGTGRIDEVPPGQSILSESPSLDQLAERLQELKRLLRRERQELAQVVATKARAIQAQEQSIEQLSCELNQLRRTPAARLRTPCELSSNKHTPGTNSPSSSLSSECFISNRSDETTHQPCSEMKVTGEPTGFVHRKSESCGQQRVSPYMNNQRSHSFRSNPDQNGPDNPQVRYGPNLLDLSRASEGTGIPLGALITPNNPVPVRRRFSETKTIYH</sequence>
<dbReference type="SMART" id="SM00323">
    <property type="entry name" value="RasGAP"/>
    <property type="match status" value="1"/>
</dbReference>
<comment type="caution">
    <text evidence="6">The sequence shown here is derived from an EMBL/GenBank/DDBJ whole genome shotgun (WGS) entry which is preliminary data.</text>
</comment>
<dbReference type="Gene3D" id="2.60.40.150">
    <property type="entry name" value="C2 domain"/>
    <property type="match status" value="1"/>
</dbReference>
<feature type="compositionally biased region" description="Basic and acidic residues" evidence="3">
    <location>
        <begin position="36"/>
        <end position="47"/>
    </location>
</feature>
<feature type="domain" description="Ras-GAP" evidence="5">
    <location>
        <begin position="403"/>
        <end position="558"/>
    </location>
</feature>
<protein>
    <recommendedName>
        <fullName evidence="8">Ras GTPase-activating protein</fullName>
    </recommendedName>
</protein>
<evidence type="ECO:0000313" key="7">
    <source>
        <dbReference type="Proteomes" id="UP000699462"/>
    </source>
</evidence>
<dbReference type="InterPro" id="IPR039360">
    <property type="entry name" value="Ras_GTPase"/>
</dbReference>
<evidence type="ECO:0000259" key="5">
    <source>
        <dbReference type="PROSITE" id="PS50018"/>
    </source>
</evidence>
<feature type="compositionally biased region" description="Polar residues" evidence="3">
    <location>
        <begin position="210"/>
        <end position="230"/>
    </location>
</feature>
<dbReference type="SUPFAM" id="SSF49562">
    <property type="entry name" value="C2 domain (Calcium/lipid-binding domain, CaLB)"/>
    <property type="match status" value="1"/>
</dbReference>
<keyword evidence="2" id="KW-0175">Coiled coil</keyword>
<dbReference type="OrthoDB" id="5572587at2759"/>
<evidence type="ECO:0000259" key="4">
    <source>
        <dbReference type="PROSITE" id="PS50004"/>
    </source>
</evidence>
<accession>A0A8T0DT50</accession>
<dbReference type="EMBL" id="JTDF01001190">
    <property type="protein sequence ID" value="KAF8570362.1"/>
    <property type="molecule type" value="Genomic_DNA"/>
</dbReference>
<dbReference type="SMART" id="SM00239">
    <property type="entry name" value="C2"/>
    <property type="match status" value="1"/>
</dbReference>
<dbReference type="InterPro" id="IPR008936">
    <property type="entry name" value="Rho_GTPase_activation_prot"/>
</dbReference>
<dbReference type="PROSITE" id="PS50004">
    <property type="entry name" value="C2"/>
    <property type="match status" value="1"/>
</dbReference>
<dbReference type="PANTHER" id="PTHR10194:SF60">
    <property type="entry name" value="RAS GTPASE-ACTIVATING PROTEIN RASKOL"/>
    <property type="match status" value="1"/>
</dbReference>
<keyword evidence="7" id="KW-1185">Reference proteome</keyword>
<feature type="region of interest" description="Disordered" evidence="3">
    <location>
        <begin position="673"/>
        <end position="724"/>
    </location>
</feature>
<feature type="compositionally biased region" description="Low complexity" evidence="3">
    <location>
        <begin position="49"/>
        <end position="59"/>
    </location>
</feature>
<keyword evidence="1" id="KW-0343">GTPase activation</keyword>
<organism evidence="6 7">
    <name type="scientific">Paragonimus westermani</name>
    <dbReference type="NCBI Taxonomy" id="34504"/>
    <lineage>
        <taxon>Eukaryota</taxon>
        <taxon>Metazoa</taxon>
        <taxon>Spiralia</taxon>
        <taxon>Lophotrochozoa</taxon>
        <taxon>Platyhelminthes</taxon>
        <taxon>Trematoda</taxon>
        <taxon>Digenea</taxon>
        <taxon>Plagiorchiida</taxon>
        <taxon>Troglotremata</taxon>
        <taxon>Troglotrematidae</taxon>
        <taxon>Paragonimus</taxon>
    </lineage>
</organism>
<dbReference type="AlphaFoldDB" id="A0A8T0DT50"/>
<dbReference type="InterPro" id="IPR035892">
    <property type="entry name" value="C2_domain_sf"/>
</dbReference>
<dbReference type="InterPro" id="IPR001936">
    <property type="entry name" value="RasGAP_dom"/>
</dbReference>
<evidence type="ECO:0000256" key="1">
    <source>
        <dbReference type="ARBA" id="ARBA00022468"/>
    </source>
</evidence>
<evidence type="ECO:0000256" key="3">
    <source>
        <dbReference type="SAM" id="MobiDB-lite"/>
    </source>
</evidence>
<evidence type="ECO:0000313" key="6">
    <source>
        <dbReference type="EMBL" id="KAF8570362.1"/>
    </source>
</evidence>
<feature type="compositionally biased region" description="Polar residues" evidence="3">
    <location>
        <begin position="245"/>
        <end position="263"/>
    </location>
</feature>
<dbReference type="PANTHER" id="PTHR10194">
    <property type="entry name" value="RAS GTPASE-ACTIVATING PROTEINS"/>
    <property type="match status" value="1"/>
</dbReference>
<feature type="coiled-coil region" evidence="2">
    <location>
        <begin position="926"/>
        <end position="978"/>
    </location>
</feature>